<dbReference type="InterPro" id="IPR038483">
    <property type="entry name" value="YcfL-like_sf"/>
</dbReference>
<protein>
    <submittedName>
        <fullName evidence="2">DUF1425 domain-containing protein</fullName>
    </submittedName>
</protein>
<accession>A0A842HIG0</accession>
<evidence type="ECO:0000313" key="3">
    <source>
        <dbReference type="Proteomes" id="UP000546464"/>
    </source>
</evidence>
<dbReference type="PROSITE" id="PS51257">
    <property type="entry name" value="PROKAR_LIPOPROTEIN"/>
    <property type="match status" value="1"/>
</dbReference>
<dbReference type="RefSeq" id="WP_185676306.1">
    <property type="nucleotide sequence ID" value="NZ_JACHVB010000035.1"/>
</dbReference>
<gene>
    <name evidence="2" type="ORF">H5P28_13885</name>
</gene>
<keyword evidence="3" id="KW-1185">Reference proteome</keyword>
<evidence type="ECO:0000256" key="1">
    <source>
        <dbReference type="SAM" id="SignalP"/>
    </source>
</evidence>
<name>A0A842HIG0_9BACT</name>
<feature type="signal peptide" evidence="1">
    <location>
        <begin position="1"/>
        <end position="19"/>
    </location>
</feature>
<evidence type="ECO:0000313" key="2">
    <source>
        <dbReference type="EMBL" id="MBC2595354.1"/>
    </source>
</evidence>
<dbReference type="Pfam" id="PF07233">
    <property type="entry name" value="DUF1425"/>
    <property type="match status" value="1"/>
</dbReference>
<dbReference type="Proteomes" id="UP000546464">
    <property type="component" value="Unassembled WGS sequence"/>
</dbReference>
<proteinExistence type="predicted"/>
<dbReference type="InterPro" id="IPR010824">
    <property type="entry name" value="DUF1425"/>
</dbReference>
<sequence>MKNLFGFSLLSLLAVFALSGCGTTNSNVDYKTQRIAYSDPAVQKEVKVELVDGDIKDKKVLQANIVNTTSKPVVVSYRVEWFNLNGLLINDPETKKLQIAPGDIGFVKAEQPDPLAVYPRIVLGK</sequence>
<dbReference type="Gene3D" id="2.60.40.3230">
    <property type="match status" value="1"/>
</dbReference>
<dbReference type="AlphaFoldDB" id="A0A842HIG0"/>
<dbReference type="EMBL" id="JACHVB010000035">
    <property type="protein sequence ID" value="MBC2595354.1"/>
    <property type="molecule type" value="Genomic_DNA"/>
</dbReference>
<organism evidence="2 3">
    <name type="scientific">Ruficoccus amylovorans</name>
    <dbReference type="NCBI Taxonomy" id="1804625"/>
    <lineage>
        <taxon>Bacteria</taxon>
        <taxon>Pseudomonadati</taxon>
        <taxon>Verrucomicrobiota</taxon>
        <taxon>Opitutia</taxon>
        <taxon>Puniceicoccales</taxon>
        <taxon>Cerasicoccaceae</taxon>
        <taxon>Ruficoccus</taxon>
    </lineage>
</organism>
<keyword evidence="1" id="KW-0732">Signal</keyword>
<feature type="chain" id="PRO_5032294802" evidence="1">
    <location>
        <begin position="20"/>
        <end position="125"/>
    </location>
</feature>
<comment type="caution">
    <text evidence="2">The sequence shown here is derived from an EMBL/GenBank/DDBJ whole genome shotgun (WGS) entry which is preliminary data.</text>
</comment>
<reference evidence="2 3" key="1">
    <citation type="submission" date="2020-07" db="EMBL/GenBank/DDBJ databases">
        <authorList>
            <person name="Feng X."/>
        </authorList>
    </citation>
    <scope>NUCLEOTIDE SEQUENCE [LARGE SCALE GENOMIC DNA]</scope>
    <source>
        <strain evidence="2 3">JCM31066</strain>
    </source>
</reference>